<reference evidence="1 2" key="1">
    <citation type="submission" date="2015-05" db="EMBL/GenBank/DDBJ databases">
        <authorList>
            <person name="Tang B."/>
            <person name="Yu Y."/>
        </authorList>
    </citation>
    <scope>NUCLEOTIDE SEQUENCE [LARGE SCALE GENOMIC DNA]</scope>
    <source>
        <strain evidence="1 2">DSM 7029</strain>
    </source>
</reference>
<protein>
    <recommendedName>
        <fullName evidence="3">Transposase</fullName>
    </recommendedName>
</protein>
<dbReference type="AlphaFoldDB" id="A0A0G3BRB6"/>
<dbReference type="EMBL" id="CP011371">
    <property type="protein sequence ID" value="AKJ31967.1"/>
    <property type="molecule type" value="Genomic_DNA"/>
</dbReference>
<evidence type="ECO:0000313" key="2">
    <source>
        <dbReference type="Proteomes" id="UP000035352"/>
    </source>
</evidence>
<proteinExistence type="predicted"/>
<evidence type="ECO:0008006" key="3">
    <source>
        <dbReference type="Google" id="ProtNLM"/>
    </source>
</evidence>
<dbReference type="KEGG" id="pbh:AAW51_5276"/>
<sequence length="69" mass="7601">MRSALYMLAIVGMQHNQAVKAFGDRLRSHGMAPKAVVGACMHKLVLLIFGVVRSRRAFDASLAMPKLDF</sequence>
<name>A0A0G3BRB6_9BURK</name>
<evidence type="ECO:0000313" key="1">
    <source>
        <dbReference type="EMBL" id="AKJ31967.1"/>
    </source>
</evidence>
<organism evidence="1 2">
    <name type="scientific">Caldimonas brevitalea</name>
    <dbReference type="NCBI Taxonomy" id="413882"/>
    <lineage>
        <taxon>Bacteria</taxon>
        <taxon>Pseudomonadati</taxon>
        <taxon>Pseudomonadota</taxon>
        <taxon>Betaproteobacteria</taxon>
        <taxon>Burkholderiales</taxon>
        <taxon>Sphaerotilaceae</taxon>
        <taxon>Caldimonas</taxon>
    </lineage>
</organism>
<gene>
    <name evidence="1" type="ORF">AAW51_5276</name>
</gene>
<dbReference type="STRING" id="413882.AAW51_5276"/>
<keyword evidence="2" id="KW-1185">Reference proteome</keyword>
<dbReference type="Proteomes" id="UP000035352">
    <property type="component" value="Chromosome"/>
</dbReference>
<accession>A0A0G3BRB6</accession>